<feature type="domain" description="CinA C-terminal" evidence="1">
    <location>
        <begin position="16"/>
        <end position="166"/>
    </location>
</feature>
<proteinExistence type="predicted"/>
<evidence type="ECO:0000313" key="2">
    <source>
        <dbReference type="EMBL" id="CCG09545.1"/>
    </source>
</evidence>
<accession>H6SPM0</accession>
<evidence type="ECO:0000259" key="1">
    <source>
        <dbReference type="Pfam" id="PF02464"/>
    </source>
</evidence>
<dbReference type="Gene3D" id="3.90.950.20">
    <property type="entry name" value="CinA-like"/>
    <property type="match status" value="1"/>
</dbReference>
<dbReference type="InterPro" id="IPR008136">
    <property type="entry name" value="CinA_C"/>
</dbReference>
<keyword evidence="3" id="KW-1185">Reference proteome</keyword>
<dbReference type="EMBL" id="HE663493">
    <property type="protein sequence ID" value="CCG09545.1"/>
    <property type="molecule type" value="Genomic_DNA"/>
</dbReference>
<evidence type="ECO:0000313" key="3">
    <source>
        <dbReference type="Proteomes" id="UP000033220"/>
    </source>
</evidence>
<dbReference type="NCBIfam" id="TIGR00199">
    <property type="entry name" value="PncC_domain"/>
    <property type="match status" value="1"/>
</dbReference>
<dbReference type="KEGG" id="rpm:RSPPHO_02919"/>
<organism evidence="2 3">
    <name type="scientific">Pararhodospirillum photometricum DSM 122</name>
    <dbReference type="NCBI Taxonomy" id="1150469"/>
    <lineage>
        <taxon>Bacteria</taxon>
        <taxon>Pseudomonadati</taxon>
        <taxon>Pseudomonadota</taxon>
        <taxon>Alphaproteobacteria</taxon>
        <taxon>Rhodospirillales</taxon>
        <taxon>Rhodospirillaceae</taxon>
        <taxon>Pararhodospirillum</taxon>
    </lineage>
</organism>
<name>H6SPM0_PARPM</name>
<dbReference type="STRING" id="1150469.RSPPHO_02919"/>
<dbReference type="PATRIC" id="fig|1150469.3.peg.3294"/>
<protein>
    <submittedName>
        <fullName evidence="2">CinA-like</fullName>
    </submittedName>
</protein>
<sequence length="173" mass="17543">MPPLPAPFPRDFLDQADAVLTALRGAGLMLATAESCTGGMISAALTAIPGASAVLDRGFVTYSNAAKMRMLGVPEALLATHGAVSAEVARAMAEGALRESDAGLALAVTGIAGPDGGSAEKPVGLVFMACALSDGPVTVRRQVFAGNRHDIRHATVNAAFEMVLRSLEGVSAL</sequence>
<dbReference type="eggNOG" id="COG1546">
    <property type="taxonomic scope" value="Bacteria"/>
</dbReference>
<dbReference type="Pfam" id="PF02464">
    <property type="entry name" value="CinA"/>
    <property type="match status" value="1"/>
</dbReference>
<dbReference type="InterPro" id="IPR036653">
    <property type="entry name" value="CinA-like_C"/>
</dbReference>
<dbReference type="HOGENOM" id="CLU_030805_1_1_5"/>
<dbReference type="AlphaFoldDB" id="H6SPM0"/>
<gene>
    <name evidence="2" type="ORF">RSPPHO_02919</name>
</gene>
<dbReference type="Proteomes" id="UP000033220">
    <property type="component" value="Chromosome DSM 122"/>
</dbReference>
<dbReference type="RefSeq" id="WP_014416174.1">
    <property type="nucleotide sequence ID" value="NC_017059.1"/>
</dbReference>
<reference evidence="2 3" key="1">
    <citation type="submission" date="2012-02" db="EMBL/GenBank/DDBJ databases">
        <title>Shotgun genome sequence of Phaeospirillum photometricum DSM 122.</title>
        <authorList>
            <person name="Duquesne K."/>
            <person name="Sturgis J."/>
        </authorList>
    </citation>
    <scope>NUCLEOTIDE SEQUENCE [LARGE SCALE GENOMIC DNA]</scope>
    <source>
        <strain evidence="3">DSM122</strain>
    </source>
</reference>
<dbReference type="SUPFAM" id="SSF142433">
    <property type="entry name" value="CinA-like"/>
    <property type="match status" value="1"/>
</dbReference>